<sequence length="61" mass="7021">MHSEMFISRSASACYYHNSAHLSCKNTIDLARAFVNIYIRTSILITCSEYHRTLLPISKLK</sequence>
<proteinExistence type="predicted"/>
<dbReference type="Proteomes" id="UP000292052">
    <property type="component" value="Unassembled WGS sequence"/>
</dbReference>
<reference evidence="1 2" key="1">
    <citation type="submission" date="2017-03" db="EMBL/GenBank/DDBJ databases">
        <title>Genome of the blue death feigning beetle - Asbolus verrucosus.</title>
        <authorList>
            <person name="Rider S.D."/>
        </authorList>
    </citation>
    <scope>NUCLEOTIDE SEQUENCE [LARGE SCALE GENOMIC DNA]</scope>
    <source>
        <strain evidence="1">Butters</strain>
        <tissue evidence="1">Head and leg muscle</tissue>
    </source>
</reference>
<name>A0A482W9U1_ASBVE</name>
<dbReference type="AlphaFoldDB" id="A0A482W9U1"/>
<keyword evidence="2" id="KW-1185">Reference proteome</keyword>
<dbReference type="EMBL" id="QDEB01012383">
    <property type="protein sequence ID" value="RZC41971.1"/>
    <property type="molecule type" value="Genomic_DNA"/>
</dbReference>
<evidence type="ECO:0000313" key="2">
    <source>
        <dbReference type="Proteomes" id="UP000292052"/>
    </source>
</evidence>
<organism evidence="1 2">
    <name type="scientific">Asbolus verrucosus</name>
    <name type="common">Desert ironclad beetle</name>
    <dbReference type="NCBI Taxonomy" id="1661398"/>
    <lineage>
        <taxon>Eukaryota</taxon>
        <taxon>Metazoa</taxon>
        <taxon>Ecdysozoa</taxon>
        <taxon>Arthropoda</taxon>
        <taxon>Hexapoda</taxon>
        <taxon>Insecta</taxon>
        <taxon>Pterygota</taxon>
        <taxon>Neoptera</taxon>
        <taxon>Endopterygota</taxon>
        <taxon>Coleoptera</taxon>
        <taxon>Polyphaga</taxon>
        <taxon>Cucujiformia</taxon>
        <taxon>Tenebrionidae</taxon>
        <taxon>Pimeliinae</taxon>
        <taxon>Asbolus</taxon>
    </lineage>
</organism>
<protein>
    <submittedName>
        <fullName evidence="1">Uncharacterized protein</fullName>
    </submittedName>
</protein>
<gene>
    <name evidence="1" type="ORF">BDFB_013207</name>
</gene>
<evidence type="ECO:0000313" key="1">
    <source>
        <dbReference type="EMBL" id="RZC41971.1"/>
    </source>
</evidence>
<accession>A0A482W9U1</accession>
<comment type="caution">
    <text evidence="1">The sequence shown here is derived from an EMBL/GenBank/DDBJ whole genome shotgun (WGS) entry which is preliminary data.</text>
</comment>